<dbReference type="NCBIfam" id="TIGR02595">
    <property type="entry name" value="PEP_CTERM"/>
    <property type="match status" value="1"/>
</dbReference>
<evidence type="ECO:0000256" key="1">
    <source>
        <dbReference type="SAM" id="Phobius"/>
    </source>
</evidence>
<dbReference type="EMBL" id="CP071060">
    <property type="protein sequence ID" value="QSI77187.1"/>
    <property type="molecule type" value="Genomic_DNA"/>
</dbReference>
<feature type="domain" description="Ice-binding protein C-terminal" evidence="3">
    <location>
        <begin position="124"/>
        <end position="148"/>
    </location>
</feature>
<keyword evidence="2" id="KW-0732">Signal</keyword>
<reference evidence="4 5" key="1">
    <citation type="submission" date="2021-02" db="EMBL/GenBank/DDBJ databases">
        <title>Niveibacterium changnyeongensis HC41.</title>
        <authorList>
            <person name="Kang M."/>
        </authorList>
    </citation>
    <scope>NUCLEOTIDE SEQUENCE [LARGE SCALE GENOMIC DNA]</scope>
    <source>
        <strain evidence="4 5">HC41</strain>
    </source>
</reference>
<feature type="signal peptide" evidence="2">
    <location>
        <begin position="1"/>
        <end position="22"/>
    </location>
</feature>
<evidence type="ECO:0000259" key="3">
    <source>
        <dbReference type="Pfam" id="PF07589"/>
    </source>
</evidence>
<accession>A0ABX7M603</accession>
<evidence type="ECO:0000313" key="5">
    <source>
        <dbReference type="Proteomes" id="UP000663570"/>
    </source>
</evidence>
<dbReference type="Proteomes" id="UP000663570">
    <property type="component" value="Chromosome"/>
</dbReference>
<dbReference type="RefSeq" id="WP_206254712.1">
    <property type="nucleotide sequence ID" value="NZ_CP071060.1"/>
</dbReference>
<sequence>MKTMRTFLAALVLMATALSAQAADLGTLGSSLSSVSTASKTKSFADVVSFTITGPSTVFAQVSGVGATGFWTLLDGDWNKLSGSYALGTYDFFNLAAGDYLLGVSIKPLFGAGYAIASAGAIPAVPEPETYALLLGGLGMIITISSRRMRR</sequence>
<dbReference type="Pfam" id="PF07589">
    <property type="entry name" value="PEP-CTERM"/>
    <property type="match status" value="1"/>
</dbReference>
<gene>
    <name evidence="4" type="ORF">JY500_00610</name>
</gene>
<evidence type="ECO:0000256" key="2">
    <source>
        <dbReference type="SAM" id="SignalP"/>
    </source>
</evidence>
<keyword evidence="1" id="KW-0472">Membrane</keyword>
<organism evidence="4 5">
    <name type="scientific">Niveibacterium microcysteis</name>
    <dbReference type="NCBI Taxonomy" id="2811415"/>
    <lineage>
        <taxon>Bacteria</taxon>
        <taxon>Pseudomonadati</taxon>
        <taxon>Pseudomonadota</taxon>
        <taxon>Betaproteobacteria</taxon>
        <taxon>Rhodocyclales</taxon>
        <taxon>Rhodocyclaceae</taxon>
        <taxon>Niveibacterium</taxon>
    </lineage>
</organism>
<name>A0ABX7M603_9RHOO</name>
<keyword evidence="1" id="KW-0812">Transmembrane</keyword>
<evidence type="ECO:0000313" key="4">
    <source>
        <dbReference type="EMBL" id="QSI77187.1"/>
    </source>
</evidence>
<keyword evidence="5" id="KW-1185">Reference proteome</keyword>
<proteinExistence type="predicted"/>
<keyword evidence="1" id="KW-1133">Transmembrane helix</keyword>
<feature type="transmembrane region" description="Helical" evidence="1">
    <location>
        <begin position="130"/>
        <end position="146"/>
    </location>
</feature>
<dbReference type="InterPro" id="IPR013424">
    <property type="entry name" value="Ice-binding_C"/>
</dbReference>
<protein>
    <submittedName>
        <fullName evidence="4">PEP-CTERM sorting domain-containing protein</fullName>
    </submittedName>
</protein>
<feature type="chain" id="PRO_5046051807" evidence="2">
    <location>
        <begin position="23"/>
        <end position="151"/>
    </location>
</feature>